<dbReference type="Pfam" id="PF00011">
    <property type="entry name" value="HSP20"/>
    <property type="match status" value="1"/>
</dbReference>
<evidence type="ECO:0000256" key="2">
    <source>
        <dbReference type="RuleBase" id="RU003616"/>
    </source>
</evidence>
<dbReference type="SUPFAM" id="SSF49764">
    <property type="entry name" value="HSP20-like chaperones"/>
    <property type="match status" value="1"/>
</dbReference>
<feature type="region of interest" description="Disordered" evidence="3">
    <location>
        <begin position="1"/>
        <end position="23"/>
    </location>
</feature>
<dbReference type="Proteomes" id="UP000738431">
    <property type="component" value="Chromosome"/>
</dbReference>
<evidence type="ECO:0000313" key="6">
    <source>
        <dbReference type="Proteomes" id="UP000738431"/>
    </source>
</evidence>
<feature type="compositionally biased region" description="Pro residues" evidence="3">
    <location>
        <begin position="1"/>
        <end position="11"/>
    </location>
</feature>
<accession>A0ABZ1CAU8</accession>
<dbReference type="EMBL" id="CP139781">
    <property type="protein sequence ID" value="WRQ88798.1"/>
    <property type="molecule type" value="Genomic_DNA"/>
</dbReference>
<protein>
    <submittedName>
        <fullName evidence="5">Hsp20 family protein</fullName>
    </submittedName>
</protein>
<dbReference type="Gene3D" id="2.60.40.790">
    <property type="match status" value="1"/>
</dbReference>
<feature type="domain" description="SHSP" evidence="4">
    <location>
        <begin position="21"/>
        <end position="136"/>
    </location>
</feature>
<sequence length="136" mass="14735">MNNITLPPPSAPKSRREETASSVTAFRTPHFDCETLPDALRLIVYVPGVQPSGVEIATRGPDLTVTARKAHVVRANWKSMHVEGVQRDYLLNLRLGRSLNFMALQAELRDGALTITIPMRNGSSVTGVSAASVRAA</sequence>
<keyword evidence="6" id="KW-1185">Reference proteome</keyword>
<evidence type="ECO:0000313" key="5">
    <source>
        <dbReference type="EMBL" id="WRQ88798.1"/>
    </source>
</evidence>
<reference evidence="5 6" key="1">
    <citation type="submission" date="2023-12" db="EMBL/GenBank/DDBJ databases">
        <title>Description of an unclassified Opitutus bacterium of Verrucomicrobiota.</title>
        <authorList>
            <person name="Zhang D.-F."/>
        </authorList>
    </citation>
    <scope>NUCLEOTIDE SEQUENCE [LARGE SCALE GENOMIC DNA]</scope>
    <source>
        <strain evidence="5 6">WL0086</strain>
    </source>
</reference>
<dbReference type="InterPro" id="IPR008978">
    <property type="entry name" value="HSP20-like_chaperone"/>
</dbReference>
<dbReference type="InterPro" id="IPR002068">
    <property type="entry name" value="A-crystallin/Hsp20_dom"/>
</dbReference>
<organism evidence="5 6">
    <name type="scientific">Actomonas aquatica</name>
    <dbReference type="NCBI Taxonomy" id="2866162"/>
    <lineage>
        <taxon>Bacteria</taxon>
        <taxon>Pseudomonadati</taxon>
        <taxon>Verrucomicrobiota</taxon>
        <taxon>Opitutia</taxon>
        <taxon>Opitutales</taxon>
        <taxon>Opitutaceae</taxon>
        <taxon>Actomonas</taxon>
    </lineage>
</organism>
<gene>
    <name evidence="5" type="ORF">K1X11_005235</name>
</gene>
<comment type="similarity">
    <text evidence="1 2">Belongs to the small heat shock protein (HSP20) family.</text>
</comment>
<dbReference type="PROSITE" id="PS01031">
    <property type="entry name" value="SHSP"/>
    <property type="match status" value="1"/>
</dbReference>
<evidence type="ECO:0000259" key="4">
    <source>
        <dbReference type="PROSITE" id="PS01031"/>
    </source>
</evidence>
<evidence type="ECO:0000256" key="1">
    <source>
        <dbReference type="PROSITE-ProRule" id="PRU00285"/>
    </source>
</evidence>
<evidence type="ECO:0000256" key="3">
    <source>
        <dbReference type="SAM" id="MobiDB-lite"/>
    </source>
</evidence>
<name>A0ABZ1CAU8_9BACT</name>
<dbReference type="RefSeq" id="WP_221031895.1">
    <property type="nucleotide sequence ID" value="NZ_CP139781.1"/>
</dbReference>
<proteinExistence type="inferred from homology"/>
<dbReference type="CDD" id="cd06464">
    <property type="entry name" value="ACD_sHsps-like"/>
    <property type="match status" value="1"/>
</dbReference>